<protein>
    <submittedName>
        <fullName evidence="3">FxSxx-COOH system tetratricopeptide repeat protein</fullName>
    </submittedName>
</protein>
<dbReference type="SUPFAM" id="SSF48452">
    <property type="entry name" value="TPR-like"/>
    <property type="match status" value="3"/>
</dbReference>
<dbReference type="SUPFAM" id="SSF52540">
    <property type="entry name" value="P-loop containing nucleoside triphosphate hydrolases"/>
    <property type="match status" value="1"/>
</dbReference>
<dbReference type="Gene3D" id="3.40.50.300">
    <property type="entry name" value="P-loop containing nucleotide triphosphate hydrolases"/>
    <property type="match status" value="1"/>
</dbReference>
<sequence length="843" mass="93524">MPHDAIGAHAARARSAPAVWGNVPPSNPNFTGRKAMLAELHQRLLRDKGAAVVPQSLHGLGGVGKTSMAVQYLYRQMADYDVVWWISAERTAQISASLVELAPHLDVPTGPDVASTVGCVLEALRAGQPYANWLLVFDNAESPEAIRPFLPAGGPGTVLITSRNPHWAEIARPFEVDVFIREESKRVLRERSPDIDDTDADRLAAALGDLPLAIEQAAAWHSETGMPVAEYLQLLEEKRVELLRETALPRARHPVIAAWNVSLDQLQAENPAAYQLLQICSLYAPEPIPRALFGRRPRGPVTPELDPVLGDPIRLGQAIREISRYSLARVHRHETTLLMHRLVQTAVSSRMTDDERSVMLRAAHLLLASNDPNAPDNAQHWQRYSSLHPHVLVSGAERSDEGWVRNLVVNEVIYLLRWGDYESGLELARTAHGTWSQKLGQDHPQTLQMARWLGFLLFSMGRYQEAADLNSTVLEAYRRTMGPDAQDTTDALGNVAIDHRVRGAFSEALTLSESVHRQYLRLLGPDDPETLRAAHNLGVSLRLVGDFARARDLDRRTWTGLTQIYGHDNVTSLNTWLAYVVDTRELGQYGEALAQHREMAEQIDQLFGHDIPLRLSCRRHLAVTLRKAGRHEEALDAAERANAALRRRHGMSNPESICSALELSVQLRDAGRHQSALALGMETWHLYTQTYGRMHPHTLSAAVNMAVTFRCTGNAAAARRIDILALRGFVTALGETHPSTLICRTNLASDHYALGDAAIAHDLDTETLRRSREVFDEDHPSTLACAANLAMDLRTLGHTDQATTLHTDTQERLSRKLGSSHPAVTQAADWEHRANCDIDPMPL</sequence>
<accession>A0A9Q3ZAS5</accession>
<evidence type="ECO:0000313" key="3">
    <source>
        <dbReference type="EMBL" id="MCD9875640.1"/>
    </source>
</evidence>
<dbReference type="AlphaFoldDB" id="A0A9Q3ZAS5"/>
<dbReference type="Gene3D" id="1.25.40.10">
    <property type="entry name" value="Tetratricopeptide repeat domain"/>
    <property type="match status" value="3"/>
</dbReference>
<dbReference type="InterPro" id="IPR053137">
    <property type="entry name" value="NLR-like"/>
</dbReference>
<organism evidence="3 4">
    <name type="scientific">Streptomyces guryensis</name>
    <dbReference type="NCBI Taxonomy" id="2886947"/>
    <lineage>
        <taxon>Bacteria</taxon>
        <taxon>Bacillati</taxon>
        <taxon>Actinomycetota</taxon>
        <taxon>Actinomycetes</taxon>
        <taxon>Kitasatosporales</taxon>
        <taxon>Streptomycetaceae</taxon>
        <taxon>Streptomyces</taxon>
    </lineage>
</organism>
<evidence type="ECO:0000313" key="4">
    <source>
        <dbReference type="Proteomes" id="UP001108029"/>
    </source>
</evidence>
<comment type="caution">
    <text evidence="3">The sequence shown here is derived from an EMBL/GenBank/DDBJ whole genome shotgun (WGS) entry which is preliminary data.</text>
</comment>
<dbReference type="Proteomes" id="UP001108029">
    <property type="component" value="Unassembled WGS sequence"/>
</dbReference>
<dbReference type="Pfam" id="PF13424">
    <property type="entry name" value="TPR_12"/>
    <property type="match status" value="3"/>
</dbReference>
<dbReference type="NCBIfam" id="NF040586">
    <property type="entry name" value="FxSxx_TPR"/>
    <property type="match status" value="1"/>
</dbReference>
<reference evidence="3" key="1">
    <citation type="submission" date="2021-12" db="EMBL/GenBank/DDBJ databases">
        <authorList>
            <person name="Lee J.-H."/>
            <person name="Kim S.-B."/>
        </authorList>
    </citation>
    <scope>NUCLEOTIDE SEQUENCE</scope>
    <source>
        <strain evidence="3">NR30</strain>
    </source>
</reference>
<proteinExistence type="predicted"/>
<feature type="domain" description="DUF7779" evidence="2">
    <location>
        <begin position="266"/>
        <end position="355"/>
    </location>
</feature>
<evidence type="ECO:0000256" key="1">
    <source>
        <dbReference type="SAM" id="MobiDB-lite"/>
    </source>
</evidence>
<dbReference type="InterPro" id="IPR011990">
    <property type="entry name" value="TPR-like_helical_dom_sf"/>
</dbReference>
<gene>
    <name evidence="3" type="primary">fxsT</name>
    <name evidence="3" type="ORF">LJ657_18635</name>
</gene>
<keyword evidence="4" id="KW-1185">Reference proteome</keyword>
<name>A0A9Q3ZAS5_9ACTN</name>
<dbReference type="Pfam" id="PF25000">
    <property type="entry name" value="DUF7779"/>
    <property type="match status" value="1"/>
</dbReference>
<feature type="region of interest" description="Disordered" evidence="1">
    <location>
        <begin position="802"/>
        <end position="823"/>
    </location>
</feature>
<dbReference type="EMBL" id="JAJSBI010000008">
    <property type="protein sequence ID" value="MCD9875640.1"/>
    <property type="molecule type" value="Genomic_DNA"/>
</dbReference>
<dbReference type="PANTHER" id="PTHR46082">
    <property type="entry name" value="ATP/GTP-BINDING PROTEIN-RELATED"/>
    <property type="match status" value="1"/>
</dbReference>
<dbReference type="InterPro" id="IPR027417">
    <property type="entry name" value="P-loop_NTPase"/>
</dbReference>
<evidence type="ECO:0000259" key="2">
    <source>
        <dbReference type="Pfam" id="PF25000"/>
    </source>
</evidence>
<dbReference type="InterPro" id="IPR056681">
    <property type="entry name" value="DUF7779"/>
</dbReference>
<dbReference type="RefSeq" id="WP_232649744.1">
    <property type="nucleotide sequence ID" value="NZ_JAJSBI010000008.1"/>
</dbReference>
<dbReference type="Pfam" id="PF13374">
    <property type="entry name" value="TPR_10"/>
    <property type="match status" value="2"/>
</dbReference>
<dbReference type="PANTHER" id="PTHR46082:SF6">
    <property type="entry name" value="AAA+ ATPASE DOMAIN-CONTAINING PROTEIN-RELATED"/>
    <property type="match status" value="1"/>
</dbReference>